<evidence type="ECO:0000313" key="2">
    <source>
        <dbReference type="Proteomes" id="UP001590951"/>
    </source>
</evidence>
<dbReference type="EMBL" id="JBHFEH010000034">
    <property type="protein sequence ID" value="KAL2051519.1"/>
    <property type="molecule type" value="Genomic_DNA"/>
</dbReference>
<gene>
    <name evidence="1" type="ORF">ABVK25_008181</name>
</gene>
<protein>
    <submittedName>
        <fullName evidence="1">Uncharacterized protein</fullName>
    </submittedName>
</protein>
<sequence>MQAYAYCGCYYNDPANLTSCANGELQSKAASSQTLVPGSTLLAPASASSTVPPVPPTSIYPAETANAITNAPPPPLPSSLPYPQRALRPYQVRRLSIFLPTPPSTSPHSTTAVTYPAQQAPLSSLPLQLRL</sequence>
<evidence type="ECO:0000313" key="1">
    <source>
        <dbReference type="EMBL" id="KAL2051519.1"/>
    </source>
</evidence>
<proteinExistence type="predicted"/>
<name>A0ABR4B101_9LECA</name>
<dbReference type="Proteomes" id="UP001590951">
    <property type="component" value="Unassembled WGS sequence"/>
</dbReference>
<organism evidence="1 2">
    <name type="scientific">Lepraria finkii</name>
    <dbReference type="NCBI Taxonomy" id="1340010"/>
    <lineage>
        <taxon>Eukaryota</taxon>
        <taxon>Fungi</taxon>
        <taxon>Dikarya</taxon>
        <taxon>Ascomycota</taxon>
        <taxon>Pezizomycotina</taxon>
        <taxon>Lecanoromycetes</taxon>
        <taxon>OSLEUM clade</taxon>
        <taxon>Lecanoromycetidae</taxon>
        <taxon>Lecanorales</taxon>
        <taxon>Lecanorineae</taxon>
        <taxon>Stereocaulaceae</taxon>
        <taxon>Lepraria</taxon>
    </lineage>
</organism>
<reference evidence="1 2" key="1">
    <citation type="submission" date="2024-09" db="EMBL/GenBank/DDBJ databases">
        <title>Rethinking Asexuality: The Enigmatic Case of Functional Sexual Genes in Lepraria (Stereocaulaceae).</title>
        <authorList>
            <person name="Doellman M."/>
            <person name="Sun Y."/>
            <person name="Barcenas-Pena A."/>
            <person name="Lumbsch H.T."/>
            <person name="Grewe F."/>
        </authorList>
    </citation>
    <scope>NUCLEOTIDE SEQUENCE [LARGE SCALE GENOMIC DNA]</scope>
    <source>
        <strain evidence="1 2">Grewe 0041</strain>
    </source>
</reference>
<keyword evidence="2" id="KW-1185">Reference proteome</keyword>
<comment type="caution">
    <text evidence="1">The sequence shown here is derived from an EMBL/GenBank/DDBJ whole genome shotgun (WGS) entry which is preliminary data.</text>
</comment>
<accession>A0ABR4B101</accession>